<dbReference type="NCBIfam" id="TIGR01143">
    <property type="entry name" value="murF"/>
    <property type="match status" value="1"/>
</dbReference>
<keyword evidence="16" id="KW-1185">Reference proteome</keyword>
<comment type="function">
    <text evidence="10 11">Involved in cell wall formation. Catalyzes the final step in the synthesis of UDP-N-acetylmuramoyl-pentapeptide, the precursor of murein.</text>
</comment>
<proteinExistence type="inferred from homology"/>
<dbReference type="InterPro" id="IPR035911">
    <property type="entry name" value="MurE/MurF_N"/>
</dbReference>
<feature type="domain" description="Mur ligase C-terminal" evidence="13">
    <location>
        <begin position="321"/>
        <end position="439"/>
    </location>
</feature>
<dbReference type="SUPFAM" id="SSF63418">
    <property type="entry name" value="MurE/MurF N-terminal domain"/>
    <property type="match status" value="1"/>
</dbReference>
<name>A0ABT7SLK6_9GAMM</name>
<dbReference type="InterPro" id="IPR051046">
    <property type="entry name" value="MurCDEF_CellWall_CoF430Synth"/>
</dbReference>
<dbReference type="HAMAP" id="MF_02019">
    <property type="entry name" value="MurF"/>
    <property type="match status" value="1"/>
</dbReference>
<accession>A0ABT7SLK6</accession>
<comment type="catalytic activity">
    <reaction evidence="10 11">
        <text>D-alanyl-D-alanine + UDP-N-acetyl-alpha-D-muramoyl-L-alanyl-gamma-D-glutamyl-meso-2,6-diaminopimelate + ATP = UDP-N-acetyl-alpha-D-muramoyl-L-alanyl-gamma-D-glutamyl-meso-2,6-diaminopimeloyl-D-alanyl-D-alanine + ADP + phosphate + H(+)</text>
        <dbReference type="Rhea" id="RHEA:28374"/>
        <dbReference type="ChEBI" id="CHEBI:15378"/>
        <dbReference type="ChEBI" id="CHEBI:30616"/>
        <dbReference type="ChEBI" id="CHEBI:43474"/>
        <dbReference type="ChEBI" id="CHEBI:57822"/>
        <dbReference type="ChEBI" id="CHEBI:61386"/>
        <dbReference type="ChEBI" id="CHEBI:83905"/>
        <dbReference type="ChEBI" id="CHEBI:456216"/>
        <dbReference type="EC" id="6.3.2.10"/>
    </reaction>
</comment>
<dbReference type="Gene3D" id="3.90.190.20">
    <property type="entry name" value="Mur ligase, C-terminal domain"/>
    <property type="match status" value="1"/>
</dbReference>
<dbReference type="Proteomes" id="UP001241056">
    <property type="component" value="Unassembled WGS sequence"/>
</dbReference>
<protein>
    <recommendedName>
        <fullName evidence="10 11">UDP-N-acetylmuramoyl-tripeptide--D-alanyl-D-alanine ligase</fullName>
        <ecNumber evidence="10 11">6.3.2.10</ecNumber>
    </recommendedName>
    <alternativeName>
        <fullName evidence="10">D-alanyl-D-alanine-adding enzyme</fullName>
    </alternativeName>
</protein>
<keyword evidence="1 10" id="KW-0963">Cytoplasm</keyword>
<evidence type="ECO:0000256" key="9">
    <source>
        <dbReference type="ARBA" id="ARBA00023316"/>
    </source>
</evidence>
<dbReference type="InterPro" id="IPR013221">
    <property type="entry name" value="Mur_ligase_cen"/>
</dbReference>
<dbReference type="RefSeq" id="WP_289409683.1">
    <property type="nucleotide sequence ID" value="NZ_JAUCDY010000001.1"/>
</dbReference>
<feature type="domain" description="Mur ligase N-terminal catalytic" evidence="12">
    <location>
        <begin position="25"/>
        <end position="70"/>
    </location>
</feature>
<comment type="caution">
    <text evidence="15">The sequence shown here is derived from an EMBL/GenBank/DDBJ whole genome shotgun (WGS) entry which is preliminary data.</text>
</comment>
<dbReference type="EMBL" id="JAUCDY010000001">
    <property type="protein sequence ID" value="MDM7857055.1"/>
    <property type="molecule type" value="Genomic_DNA"/>
</dbReference>
<feature type="binding site" evidence="10">
    <location>
        <begin position="109"/>
        <end position="115"/>
    </location>
    <ligand>
        <name>ATP</name>
        <dbReference type="ChEBI" id="CHEBI:30616"/>
    </ligand>
</feature>
<evidence type="ECO:0000259" key="13">
    <source>
        <dbReference type="Pfam" id="PF02875"/>
    </source>
</evidence>
<comment type="pathway">
    <text evidence="10 11">Cell wall biogenesis; peptidoglycan biosynthesis.</text>
</comment>
<evidence type="ECO:0000313" key="16">
    <source>
        <dbReference type="Proteomes" id="UP001241056"/>
    </source>
</evidence>
<evidence type="ECO:0000256" key="5">
    <source>
        <dbReference type="ARBA" id="ARBA00022840"/>
    </source>
</evidence>
<reference evidence="15 16" key="1">
    <citation type="submission" date="2023-06" db="EMBL/GenBank/DDBJ databases">
        <title>Thiopseudomonas sp. CY1220 draft genome sequence.</title>
        <authorList>
            <person name="Zhao G."/>
            <person name="An M."/>
        </authorList>
    </citation>
    <scope>NUCLEOTIDE SEQUENCE [LARGE SCALE GENOMIC DNA]</scope>
    <source>
        <strain evidence="15 16">CY1220</strain>
    </source>
</reference>
<dbReference type="InterPro" id="IPR005863">
    <property type="entry name" value="UDP-N-AcMur_synth"/>
</dbReference>
<dbReference type="InterPro" id="IPR000713">
    <property type="entry name" value="Mur_ligase_N"/>
</dbReference>
<evidence type="ECO:0000256" key="2">
    <source>
        <dbReference type="ARBA" id="ARBA00022598"/>
    </source>
</evidence>
<gene>
    <name evidence="10 15" type="primary">murF</name>
    <name evidence="15" type="ORF">QEZ41_01990</name>
</gene>
<evidence type="ECO:0000256" key="1">
    <source>
        <dbReference type="ARBA" id="ARBA00022490"/>
    </source>
</evidence>
<evidence type="ECO:0000256" key="8">
    <source>
        <dbReference type="ARBA" id="ARBA00023306"/>
    </source>
</evidence>
<evidence type="ECO:0000259" key="12">
    <source>
        <dbReference type="Pfam" id="PF01225"/>
    </source>
</evidence>
<dbReference type="GO" id="GO:0016874">
    <property type="term" value="F:ligase activity"/>
    <property type="evidence" value="ECO:0007669"/>
    <property type="project" value="UniProtKB-KW"/>
</dbReference>
<keyword evidence="8 10" id="KW-0131">Cell cycle</keyword>
<keyword evidence="4 10" id="KW-0547">Nucleotide-binding</keyword>
<evidence type="ECO:0000256" key="11">
    <source>
        <dbReference type="RuleBase" id="RU004136"/>
    </source>
</evidence>
<dbReference type="PANTHER" id="PTHR43024">
    <property type="entry name" value="UDP-N-ACETYLMURAMOYL-TRIPEPTIDE--D-ALANYL-D-ALANINE LIGASE"/>
    <property type="match status" value="1"/>
</dbReference>
<dbReference type="Gene3D" id="3.40.1390.10">
    <property type="entry name" value="MurE/MurF, N-terminal domain"/>
    <property type="match status" value="1"/>
</dbReference>
<comment type="subcellular location">
    <subcellularLocation>
        <location evidence="10 11">Cytoplasm</location>
    </subcellularLocation>
</comment>
<dbReference type="PANTHER" id="PTHR43024:SF1">
    <property type="entry name" value="UDP-N-ACETYLMURAMOYL-TRIPEPTIDE--D-ALANYL-D-ALANINE LIGASE"/>
    <property type="match status" value="1"/>
</dbReference>
<evidence type="ECO:0000256" key="7">
    <source>
        <dbReference type="ARBA" id="ARBA00022984"/>
    </source>
</evidence>
<dbReference type="SUPFAM" id="SSF53623">
    <property type="entry name" value="MurD-like peptide ligases, catalytic domain"/>
    <property type="match status" value="1"/>
</dbReference>
<dbReference type="Pfam" id="PF01225">
    <property type="entry name" value="Mur_ligase"/>
    <property type="match status" value="1"/>
</dbReference>
<dbReference type="InterPro" id="IPR004101">
    <property type="entry name" value="Mur_ligase_C"/>
</dbReference>
<keyword evidence="7 10" id="KW-0573">Peptidoglycan synthesis</keyword>
<dbReference type="Pfam" id="PF02875">
    <property type="entry name" value="Mur_ligase_C"/>
    <property type="match status" value="1"/>
</dbReference>
<dbReference type="Pfam" id="PF08245">
    <property type="entry name" value="Mur_ligase_M"/>
    <property type="match status" value="1"/>
</dbReference>
<evidence type="ECO:0000259" key="14">
    <source>
        <dbReference type="Pfam" id="PF08245"/>
    </source>
</evidence>
<sequence length="458" mass="48305">MFKPWSLTELQAPLAADLLGADVQVQRVHTDSRTLQTGDLFVALQGENFDGHEYLAAAEQAGAVAAVVDTWQEDSDLSQLIVADTRLALGQLGALNRQAFKGKLVALTGSSGKTTVKEMLASIGRVAVGEAAVLATRGNLNNDLGVPMTLLELAPQHQWAVIELGASRLGEIAYTRALAQPQVVLINNAGMAHAGEFGGPEQIVKAKGEILDGLDASATAILNKDDAAFTQWAARSSADHVLSFAKEDSQADVYAKDLTKHVSGCYGFVLCTPAGDIEVQLTVPGEHNVSNALAAAATAIALDCDLPTIAQGLQQMQPVAGRCMVHALSDGCYVIDDSYNANPASMRAAMDVLAEMPGERILLLGDMGELGEWAEQEHRQLGVYAQGKADALYGVGQHVQQAVNAFKGEAKHFSSQQELLAFLSAKTPALASYLVKGSRSAAMENVVAALINKKEGGY</sequence>
<dbReference type="InterPro" id="IPR036565">
    <property type="entry name" value="Mur-like_cat_sf"/>
</dbReference>
<comment type="similarity">
    <text evidence="10">Belongs to the MurCDEF family. MurF subfamily.</text>
</comment>
<keyword evidence="5 10" id="KW-0067">ATP-binding</keyword>
<dbReference type="EC" id="6.3.2.10" evidence="10 11"/>
<keyword evidence="6 10" id="KW-0133">Cell shape</keyword>
<organism evidence="15 16">
    <name type="scientific">Thiopseudomonas acetoxidans</name>
    <dbReference type="NCBI Taxonomy" id="3041622"/>
    <lineage>
        <taxon>Bacteria</taxon>
        <taxon>Pseudomonadati</taxon>
        <taxon>Pseudomonadota</taxon>
        <taxon>Gammaproteobacteria</taxon>
        <taxon>Pseudomonadales</taxon>
        <taxon>Pseudomonadaceae</taxon>
        <taxon>Thiopseudomonas</taxon>
    </lineage>
</organism>
<dbReference type="InterPro" id="IPR036615">
    <property type="entry name" value="Mur_ligase_C_dom_sf"/>
</dbReference>
<keyword evidence="9 10" id="KW-0961">Cell wall biogenesis/degradation</keyword>
<evidence type="ECO:0000256" key="4">
    <source>
        <dbReference type="ARBA" id="ARBA00022741"/>
    </source>
</evidence>
<evidence type="ECO:0000256" key="6">
    <source>
        <dbReference type="ARBA" id="ARBA00022960"/>
    </source>
</evidence>
<evidence type="ECO:0000256" key="3">
    <source>
        <dbReference type="ARBA" id="ARBA00022618"/>
    </source>
</evidence>
<dbReference type="SUPFAM" id="SSF53244">
    <property type="entry name" value="MurD-like peptide ligases, peptide-binding domain"/>
    <property type="match status" value="1"/>
</dbReference>
<evidence type="ECO:0000256" key="10">
    <source>
        <dbReference type="HAMAP-Rule" id="MF_02019"/>
    </source>
</evidence>
<keyword evidence="3 10" id="KW-0132">Cell division</keyword>
<feature type="domain" description="Mur ligase central" evidence="14">
    <location>
        <begin position="108"/>
        <end position="299"/>
    </location>
</feature>
<keyword evidence="2 10" id="KW-0436">Ligase</keyword>
<evidence type="ECO:0000313" key="15">
    <source>
        <dbReference type="EMBL" id="MDM7857055.1"/>
    </source>
</evidence>
<dbReference type="Gene3D" id="3.40.1190.10">
    <property type="entry name" value="Mur-like, catalytic domain"/>
    <property type="match status" value="1"/>
</dbReference>